<keyword evidence="2" id="KW-1185">Reference proteome</keyword>
<feature type="coiled-coil region" evidence="1">
    <location>
        <begin position="97"/>
        <end position="124"/>
    </location>
</feature>
<evidence type="ECO:0000256" key="1">
    <source>
        <dbReference type="SAM" id="Coils"/>
    </source>
</evidence>
<dbReference type="AlphaFoldDB" id="A0A914P1G0"/>
<sequence>MKTRTIADVYVLETMLEKCMIPKKIKVHKHLEKHKIPERIQKLAQQLKEKHDHEWVGGKKNNTFLGCAAEKKYWNSFSNKILVFLIGTILLGDMRSLDKINLHAKEVEEKLSGLAEEIETLYTQTRAIVSNSTL</sequence>
<keyword evidence="1" id="KW-0175">Coiled coil</keyword>
<proteinExistence type="predicted"/>
<dbReference type="WBParaSite" id="PDA_v2.g11643.t1">
    <property type="protein sequence ID" value="PDA_v2.g11643.t1"/>
    <property type="gene ID" value="PDA_v2.g11643"/>
</dbReference>
<evidence type="ECO:0000313" key="3">
    <source>
        <dbReference type="WBParaSite" id="PDA_v2.g11643.t1"/>
    </source>
</evidence>
<accession>A0A914P1G0</accession>
<protein>
    <submittedName>
        <fullName evidence="3">Uncharacterized protein</fullName>
    </submittedName>
</protein>
<name>A0A914P1G0_9BILA</name>
<reference evidence="3" key="1">
    <citation type="submission" date="2022-11" db="UniProtKB">
        <authorList>
            <consortium name="WormBaseParasite"/>
        </authorList>
    </citation>
    <scope>IDENTIFICATION</scope>
</reference>
<dbReference type="Proteomes" id="UP000887578">
    <property type="component" value="Unplaced"/>
</dbReference>
<evidence type="ECO:0000313" key="2">
    <source>
        <dbReference type="Proteomes" id="UP000887578"/>
    </source>
</evidence>
<organism evidence="2 3">
    <name type="scientific">Panagrolaimus davidi</name>
    <dbReference type="NCBI Taxonomy" id="227884"/>
    <lineage>
        <taxon>Eukaryota</taxon>
        <taxon>Metazoa</taxon>
        <taxon>Ecdysozoa</taxon>
        <taxon>Nematoda</taxon>
        <taxon>Chromadorea</taxon>
        <taxon>Rhabditida</taxon>
        <taxon>Tylenchina</taxon>
        <taxon>Panagrolaimomorpha</taxon>
        <taxon>Panagrolaimoidea</taxon>
        <taxon>Panagrolaimidae</taxon>
        <taxon>Panagrolaimus</taxon>
    </lineage>
</organism>